<evidence type="ECO:0000313" key="10">
    <source>
        <dbReference type="Proteomes" id="UP001500483"/>
    </source>
</evidence>
<comment type="similarity">
    <text evidence="2 7">Belongs to the DedA family.</text>
</comment>
<dbReference type="EMBL" id="BAAAYK010000038">
    <property type="protein sequence ID" value="GAA3364700.1"/>
    <property type="molecule type" value="Genomic_DNA"/>
</dbReference>
<dbReference type="PANTHER" id="PTHR30353:SF0">
    <property type="entry name" value="TRANSMEMBRANE PROTEIN"/>
    <property type="match status" value="1"/>
</dbReference>
<keyword evidence="3 7" id="KW-1003">Cell membrane</keyword>
<keyword evidence="10" id="KW-1185">Reference proteome</keyword>
<dbReference type="InterPro" id="IPR032816">
    <property type="entry name" value="VTT_dom"/>
</dbReference>
<feature type="transmembrane region" description="Helical" evidence="7">
    <location>
        <begin position="167"/>
        <end position="189"/>
    </location>
</feature>
<proteinExistence type="inferred from homology"/>
<comment type="subcellular location">
    <subcellularLocation>
        <location evidence="1 7">Cell membrane</location>
        <topology evidence="1 7">Multi-pass membrane protein</topology>
    </subcellularLocation>
</comment>
<feature type="transmembrane region" description="Helical" evidence="7">
    <location>
        <begin position="36"/>
        <end position="60"/>
    </location>
</feature>
<evidence type="ECO:0000256" key="1">
    <source>
        <dbReference type="ARBA" id="ARBA00004651"/>
    </source>
</evidence>
<dbReference type="InterPro" id="IPR032818">
    <property type="entry name" value="DedA-like"/>
</dbReference>
<feature type="transmembrane region" description="Helical" evidence="7">
    <location>
        <begin position="201"/>
        <end position="219"/>
    </location>
</feature>
<feature type="transmembrane region" description="Helical" evidence="7">
    <location>
        <begin position="139"/>
        <end position="160"/>
    </location>
</feature>
<comment type="caution">
    <text evidence="9">The sequence shown here is derived from an EMBL/GenBank/DDBJ whole genome shotgun (WGS) entry which is preliminary data.</text>
</comment>
<evidence type="ECO:0000256" key="4">
    <source>
        <dbReference type="ARBA" id="ARBA00022692"/>
    </source>
</evidence>
<keyword evidence="6 7" id="KW-0472">Membrane</keyword>
<gene>
    <name evidence="9" type="ORF">GCM10020366_61630</name>
</gene>
<dbReference type="Pfam" id="PF09335">
    <property type="entry name" value="VTT_dom"/>
    <property type="match status" value="1"/>
</dbReference>
<dbReference type="PANTHER" id="PTHR30353">
    <property type="entry name" value="INNER MEMBRANE PROTEIN DEDA-RELATED"/>
    <property type="match status" value="1"/>
</dbReference>
<name>A0ABP6S0I9_9PSEU</name>
<evidence type="ECO:0000256" key="7">
    <source>
        <dbReference type="RuleBase" id="RU367016"/>
    </source>
</evidence>
<evidence type="ECO:0000259" key="8">
    <source>
        <dbReference type="Pfam" id="PF09335"/>
    </source>
</evidence>
<evidence type="ECO:0000256" key="6">
    <source>
        <dbReference type="ARBA" id="ARBA00023136"/>
    </source>
</evidence>
<organism evidence="9 10">
    <name type="scientific">Saccharopolyspora gregorii</name>
    <dbReference type="NCBI Taxonomy" id="33914"/>
    <lineage>
        <taxon>Bacteria</taxon>
        <taxon>Bacillati</taxon>
        <taxon>Actinomycetota</taxon>
        <taxon>Actinomycetes</taxon>
        <taxon>Pseudonocardiales</taxon>
        <taxon>Pseudonocardiaceae</taxon>
        <taxon>Saccharopolyspora</taxon>
    </lineage>
</organism>
<evidence type="ECO:0000313" key="9">
    <source>
        <dbReference type="EMBL" id="GAA3364700.1"/>
    </source>
</evidence>
<keyword evidence="4 7" id="KW-0812">Transmembrane</keyword>
<sequence length="230" mass="24824">MASVTTEFPAMLNAAGTSTLALLPSWLDPENIVSSLGPFALIGVCLIIFAECGLLIGFFLPGDSLLFVTGLFVATGAISTPLWLTCLLLAVCAFVGNVTGYWIGRKVGPTLFNKPDSKLFKAEHVDKTHEFFERYGARAIILARFVPIVRTFITAVAGVGQMDQRKFFAYSAVGAVLWAAGMTVLGFFLGNIPIIKENLEAMAILIVFISIVPIIVEYVRGRRTKAKDAA</sequence>
<evidence type="ECO:0000256" key="5">
    <source>
        <dbReference type="ARBA" id="ARBA00022989"/>
    </source>
</evidence>
<keyword evidence="5 7" id="KW-1133">Transmembrane helix</keyword>
<protein>
    <submittedName>
        <fullName evidence="9">VTT domain-containing protein</fullName>
    </submittedName>
</protein>
<feature type="transmembrane region" description="Helical" evidence="7">
    <location>
        <begin position="81"/>
        <end position="103"/>
    </location>
</feature>
<evidence type="ECO:0000256" key="3">
    <source>
        <dbReference type="ARBA" id="ARBA00022475"/>
    </source>
</evidence>
<reference evidence="10" key="1">
    <citation type="journal article" date="2019" name="Int. J. Syst. Evol. Microbiol.">
        <title>The Global Catalogue of Microorganisms (GCM) 10K type strain sequencing project: providing services to taxonomists for standard genome sequencing and annotation.</title>
        <authorList>
            <consortium name="The Broad Institute Genomics Platform"/>
            <consortium name="The Broad Institute Genome Sequencing Center for Infectious Disease"/>
            <person name="Wu L."/>
            <person name="Ma J."/>
        </authorList>
    </citation>
    <scope>NUCLEOTIDE SEQUENCE [LARGE SCALE GENOMIC DNA]</scope>
    <source>
        <strain evidence="10">JCM 9687</strain>
    </source>
</reference>
<feature type="domain" description="VTT" evidence="8">
    <location>
        <begin position="68"/>
        <end position="186"/>
    </location>
</feature>
<evidence type="ECO:0000256" key="2">
    <source>
        <dbReference type="ARBA" id="ARBA00010792"/>
    </source>
</evidence>
<accession>A0ABP6S0I9</accession>
<dbReference type="Proteomes" id="UP001500483">
    <property type="component" value="Unassembled WGS sequence"/>
</dbReference>